<evidence type="ECO:0000259" key="1">
    <source>
        <dbReference type="Pfam" id="PF12867"/>
    </source>
</evidence>
<accession>A0A5D0CYZ2</accession>
<dbReference type="InterPro" id="IPR034660">
    <property type="entry name" value="DinB/YfiT-like"/>
</dbReference>
<reference evidence="2 3" key="1">
    <citation type="submission" date="2019-08" db="EMBL/GenBank/DDBJ databases">
        <title>Genome sequencing of Paenibacillus faecis DSM 23593(T).</title>
        <authorList>
            <person name="Kook J.-K."/>
            <person name="Park S.-N."/>
            <person name="Lim Y.K."/>
        </authorList>
    </citation>
    <scope>NUCLEOTIDE SEQUENCE [LARGE SCALE GENOMIC DNA]</scope>
    <source>
        <strain evidence="2 3">DSM 23593</strain>
    </source>
</reference>
<feature type="domain" description="DinB-like" evidence="1">
    <location>
        <begin position="34"/>
        <end position="149"/>
    </location>
</feature>
<dbReference type="SUPFAM" id="SSF109854">
    <property type="entry name" value="DinB/YfiT-like putative metalloenzymes"/>
    <property type="match status" value="1"/>
</dbReference>
<dbReference type="OrthoDB" id="9798830at2"/>
<dbReference type="EMBL" id="VSDO01000001">
    <property type="protein sequence ID" value="TYA14514.1"/>
    <property type="molecule type" value="Genomic_DNA"/>
</dbReference>
<comment type="caution">
    <text evidence="2">The sequence shown here is derived from an EMBL/GenBank/DDBJ whole genome shotgun (WGS) entry which is preliminary data.</text>
</comment>
<dbReference type="Gene3D" id="1.20.120.450">
    <property type="entry name" value="dinb family like domain"/>
    <property type="match status" value="1"/>
</dbReference>
<dbReference type="AlphaFoldDB" id="A0A5D0CYZ2"/>
<name>A0A5D0CYZ2_9BACL</name>
<dbReference type="Pfam" id="PF12867">
    <property type="entry name" value="DinB_2"/>
    <property type="match status" value="1"/>
</dbReference>
<evidence type="ECO:0000313" key="3">
    <source>
        <dbReference type="Proteomes" id="UP000325218"/>
    </source>
</evidence>
<sequence length="160" mass="19083">MSYKSILIDQLNACYNDRSWFIPLHEILIDLNATEAARENGSKQSIWSIVNHLIFWNEKWLERYYVEQFELESSINNDDTFYVNPHTINELEWKKTLQRLETVFNSWNRALEESEDLKLIKEIPSYFNAAWWGVISNLCIHNAYHIGQIMLLKKQLISID</sequence>
<protein>
    <submittedName>
        <fullName evidence="2">DinB family protein</fullName>
    </submittedName>
</protein>
<keyword evidence="3" id="KW-1185">Reference proteome</keyword>
<gene>
    <name evidence="2" type="ORF">FRY98_02170</name>
</gene>
<dbReference type="Proteomes" id="UP000325218">
    <property type="component" value="Unassembled WGS sequence"/>
</dbReference>
<proteinExistence type="predicted"/>
<organism evidence="2 3">
    <name type="scientific">Paenibacillus faecis</name>
    <dbReference type="NCBI Taxonomy" id="862114"/>
    <lineage>
        <taxon>Bacteria</taxon>
        <taxon>Bacillati</taxon>
        <taxon>Bacillota</taxon>
        <taxon>Bacilli</taxon>
        <taxon>Bacillales</taxon>
        <taxon>Paenibacillaceae</taxon>
        <taxon>Paenibacillus</taxon>
    </lineage>
</organism>
<dbReference type="InterPro" id="IPR024775">
    <property type="entry name" value="DinB-like"/>
</dbReference>
<evidence type="ECO:0000313" key="2">
    <source>
        <dbReference type="EMBL" id="TYA14514.1"/>
    </source>
</evidence>
<dbReference type="RefSeq" id="WP_148450110.1">
    <property type="nucleotide sequence ID" value="NZ_VSDO01000001.1"/>
</dbReference>